<keyword evidence="5" id="KW-1185">Reference proteome</keyword>
<gene>
    <name evidence="4" type="ORF">QO199_24275</name>
</gene>
<organism evidence="4 5">
    <name type="scientific">Serratia bockelmannii</name>
    <dbReference type="NCBI Taxonomy" id="2703793"/>
    <lineage>
        <taxon>Bacteria</taxon>
        <taxon>Pseudomonadati</taxon>
        <taxon>Pseudomonadota</taxon>
        <taxon>Gammaproteobacteria</taxon>
        <taxon>Enterobacterales</taxon>
        <taxon>Yersiniaceae</taxon>
        <taxon>Serratia</taxon>
    </lineage>
</organism>
<name>A0ABT8LXT9_9GAMM</name>
<dbReference type="SMART" id="SM00857">
    <property type="entry name" value="Resolvase"/>
    <property type="match status" value="1"/>
</dbReference>
<evidence type="ECO:0000313" key="4">
    <source>
        <dbReference type="EMBL" id="MDN6881761.1"/>
    </source>
</evidence>
<keyword evidence="2" id="KW-0233">DNA recombination</keyword>
<protein>
    <submittedName>
        <fullName evidence="4">Recombinase family protein</fullName>
    </submittedName>
</protein>
<dbReference type="Pfam" id="PF13408">
    <property type="entry name" value="Zn_ribbon_recom"/>
    <property type="match status" value="1"/>
</dbReference>
<evidence type="ECO:0000256" key="2">
    <source>
        <dbReference type="ARBA" id="ARBA00023172"/>
    </source>
</evidence>
<dbReference type="InterPro" id="IPR025827">
    <property type="entry name" value="Zn_ribbon_recom_dom"/>
</dbReference>
<reference evidence="4" key="1">
    <citation type="submission" date="2023-05" db="EMBL/GenBank/DDBJ databases">
        <title>Cannabis rhizosphere genomes.</title>
        <authorList>
            <person name="Goff K.L."/>
        </authorList>
    </citation>
    <scope>NUCLEOTIDE SEQUENCE</scope>
    <source>
        <strain evidence="4">SPPC 2817</strain>
    </source>
</reference>
<dbReference type="RefSeq" id="WP_301481299.1">
    <property type="nucleotide sequence ID" value="NZ_JASMRX010000037.1"/>
</dbReference>
<comment type="caution">
    <text evidence="4">The sequence shown here is derived from an EMBL/GenBank/DDBJ whole genome shotgun (WGS) entry which is preliminary data.</text>
</comment>
<dbReference type="PANTHER" id="PTHR30461">
    <property type="entry name" value="DNA-INVERTASE FROM LAMBDOID PROPHAGE"/>
    <property type="match status" value="1"/>
</dbReference>
<dbReference type="Pfam" id="PF07508">
    <property type="entry name" value="Recombinase"/>
    <property type="match status" value="1"/>
</dbReference>
<dbReference type="InterPro" id="IPR011109">
    <property type="entry name" value="DNA_bind_recombinase_dom"/>
</dbReference>
<sequence>MTKRKLYSYVRWSSDKQAKGTSLERQTSKAKEFAELNNLEYVEFMDAGLSAFRGKNTTQGALGGFIQAVESGAIPQDSYLFVENLDRLSRQDILSANKLFSHLLELGLTVVTGMDGKIYTKQSVIANPTDLMLSILLFSRANEESATKQKRVYGNIKALVERHKSGLPTTIKTAGSHVWWTDASGDKFEAVKPHPEYWEPARKAVELFLEGYSAHAVCDYLNEHFTAPPVRVTKATNKPDNSGKWSYPLLRRMKAHRALIGERTITTDNTIYTLENYYPALCSPTEFALLQDLIDNNKLSLGPKKTRITLLSGLGVLKCGHCGGAMTFMIGTGKTPYSRMRYMCSNGKDKIGNCKSWSISADIVERTLVPALVRGYMEYATGGGAKGDDIRASIEATQADLQDIETQLGHITNAITLGGNLAPLVERMGVLSKDKDVKLVELERLARLSLLSESEGEAIGKITDFILQIRPDVLTDLNHPLRLQLREAVRAVIESCTLTKRADRGLEVEYVIKGKPHRVRYTFKATTSGPVGNYNGVTKWYTETTADLDEHGKPLAYPNTEEGLKLLQDRQQLEAELFQKVEDIQEQMKLPPIDGGQFWARR</sequence>
<evidence type="ECO:0000259" key="3">
    <source>
        <dbReference type="SMART" id="SM00857"/>
    </source>
</evidence>
<dbReference type="Pfam" id="PF00239">
    <property type="entry name" value="Resolvase"/>
    <property type="match status" value="1"/>
</dbReference>
<dbReference type="InterPro" id="IPR006119">
    <property type="entry name" value="Resolv_N"/>
</dbReference>
<accession>A0ABT8LXT9</accession>
<proteinExistence type="predicted"/>
<dbReference type="PANTHER" id="PTHR30461:SF2">
    <property type="entry name" value="SERINE RECOMBINASE PINE-RELATED"/>
    <property type="match status" value="1"/>
</dbReference>
<dbReference type="CDD" id="cd00338">
    <property type="entry name" value="Ser_Recombinase"/>
    <property type="match status" value="1"/>
</dbReference>
<feature type="domain" description="Resolvase/invertase-type recombinase catalytic" evidence="3">
    <location>
        <begin position="6"/>
        <end position="165"/>
    </location>
</feature>
<dbReference type="InterPro" id="IPR050639">
    <property type="entry name" value="SSR_resolvase"/>
</dbReference>
<keyword evidence="1" id="KW-0238">DNA-binding</keyword>
<evidence type="ECO:0000313" key="5">
    <source>
        <dbReference type="Proteomes" id="UP001176500"/>
    </source>
</evidence>
<dbReference type="EMBL" id="JASMRX010000037">
    <property type="protein sequence ID" value="MDN6881761.1"/>
    <property type="molecule type" value="Genomic_DNA"/>
</dbReference>
<dbReference type="Proteomes" id="UP001176500">
    <property type="component" value="Unassembled WGS sequence"/>
</dbReference>
<evidence type="ECO:0000256" key="1">
    <source>
        <dbReference type="ARBA" id="ARBA00023125"/>
    </source>
</evidence>